<keyword evidence="3" id="KW-1185">Reference proteome</keyword>
<dbReference type="AlphaFoldDB" id="A0AAV0KA95"/>
<accession>A0AAV0KA95</accession>
<dbReference type="EMBL" id="CAMGYJ010000005">
    <property type="protein sequence ID" value="CAI0418780.1"/>
    <property type="molecule type" value="Genomic_DNA"/>
</dbReference>
<feature type="compositionally biased region" description="Low complexity" evidence="1">
    <location>
        <begin position="1"/>
        <end position="14"/>
    </location>
</feature>
<proteinExistence type="predicted"/>
<dbReference type="Proteomes" id="UP001154282">
    <property type="component" value="Unassembled WGS sequence"/>
</dbReference>
<reference evidence="2" key="1">
    <citation type="submission" date="2022-08" db="EMBL/GenBank/DDBJ databases">
        <authorList>
            <person name="Gutierrez-Valencia J."/>
        </authorList>
    </citation>
    <scope>NUCLEOTIDE SEQUENCE</scope>
</reference>
<comment type="caution">
    <text evidence="2">The sequence shown here is derived from an EMBL/GenBank/DDBJ whole genome shotgun (WGS) entry which is preliminary data.</text>
</comment>
<sequence length="52" mass="5597">MGLAALGLGDDGPLMTLPKKFSHSTNLQLSEPEPEPEPELEPVEAVPIDWIS</sequence>
<gene>
    <name evidence="2" type="ORF">LITE_LOCUS17755</name>
</gene>
<organism evidence="2 3">
    <name type="scientific">Linum tenue</name>
    <dbReference type="NCBI Taxonomy" id="586396"/>
    <lineage>
        <taxon>Eukaryota</taxon>
        <taxon>Viridiplantae</taxon>
        <taxon>Streptophyta</taxon>
        <taxon>Embryophyta</taxon>
        <taxon>Tracheophyta</taxon>
        <taxon>Spermatophyta</taxon>
        <taxon>Magnoliopsida</taxon>
        <taxon>eudicotyledons</taxon>
        <taxon>Gunneridae</taxon>
        <taxon>Pentapetalae</taxon>
        <taxon>rosids</taxon>
        <taxon>fabids</taxon>
        <taxon>Malpighiales</taxon>
        <taxon>Linaceae</taxon>
        <taxon>Linum</taxon>
    </lineage>
</organism>
<name>A0AAV0KA95_9ROSI</name>
<evidence type="ECO:0000256" key="1">
    <source>
        <dbReference type="SAM" id="MobiDB-lite"/>
    </source>
</evidence>
<feature type="compositionally biased region" description="Low complexity" evidence="1">
    <location>
        <begin position="43"/>
        <end position="52"/>
    </location>
</feature>
<feature type="compositionally biased region" description="Acidic residues" evidence="1">
    <location>
        <begin position="32"/>
        <end position="42"/>
    </location>
</feature>
<evidence type="ECO:0000313" key="2">
    <source>
        <dbReference type="EMBL" id="CAI0418780.1"/>
    </source>
</evidence>
<evidence type="ECO:0000313" key="3">
    <source>
        <dbReference type="Proteomes" id="UP001154282"/>
    </source>
</evidence>
<feature type="region of interest" description="Disordered" evidence="1">
    <location>
        <begin position="1"/>
        <end position="52"/>
    </location>
</feature>
<protein>
    <submittedName>
        <fullName evidence="2">Uncharacterized protein</fullName>
    </submittedName>
</protein>